<keyword evidence="2" id="KW-1185">Reference proteome</keyword>
<dbReference type="EMBL" id="FTPD01000001">
    <property type="protein sequence ID" value="SIT52809.1"/>
    <property type="molecule type" value="Genomic_DNA"/>
</dbReference>
<proteinExistence type="predicted"/>
<evidence type="ECO:0000313" key="2">
    <source>
        <dbReference type="Proteomes" id="UP000188388"/>
    </source>
</evidence>
<protein>
    <submittedName>
        <fullName evidence="1">Uncharacterized protein</fullName>
    </submittedName>
</protein>
<evidence type="ECO:0000313" key="1">
    <source>
        <dbReference type="EMBL" id="SIT52809.1"/>
    </source>
</evidence>
<organism evidence="1 2">
    <name type="scientific">Mesorhizobium prunaredense</name>
    <dbReference type="NCBI Taxonomy" id="1631249"/>
    <lineage>
        <taxon>Bacteria</taxon>
        <taxon>Pseudomonadati</taxon>
        <taxon>Pseudomonadota</taxon>
        <taxon>Alphaproteobacteria</taxon>
        <taxon>Hyphomicrobiales</taxon>
        <taxon>Phyllobacteriaceae</taxon>
        <taxon>Mesorhizobium</taxon>
    </lineage>
</organism>
<dbReference type="AlphaFoldDB" id="A0A1R3UYV7"/>
<gene>
    <name evidence="1" type="ORF">BQ8794_10179</name>
</gene>
<reference evidence="2" key="1">
    <citation type="submission" date="2017-01" db="EMBL/GenBank/DDBJ databases">
        <authorList>
            <person name="Brunel B."/>
        </authorList>
    </citation>
    <scope>NUCLEOTIDE SEQUENCE [LARGE SCALE GENOMIC DNA]</scope>
</reference>
<sequence length="249" mass="26609">MSSFWTWTGAAGCVLVLPVAVPSSASEESSAILRNLLVLGVQLGHVERDGLLGDMRMFRACIDAEILHLATAERTTRDHAFDGLLDDTLGETALEQLARGALLDAARVAGVPVIDLVGEFLAGKHHLVGIDDDDVVAIVDMRGEGGLVFAAKMIGDDSGETADDETLGVDQHPLLHHIRRLLRKGCHGLLLSVRTFPVVKRQGKAFLVAWIDAERSPAANNKTAAFAGRCSVKAYRRGGASRQGELKGE</sequence>
<dbReference type="Proteomes" id="UP000188388">
    <property type="component" value="Unassembled WGS sequence"/>
</dbReference>
<accession>A0A1R3UYV7</accession>
<name>A0A1R3UYV7_9HYPH</name>